<evidence type="ECO:0000313" key="2">
    <source>
        <dbReference type="Proteomes" id="UP000003477"/>
    </source>
</evidence>
<dbReference type="Proteomes" id="UP000003477">
    <property type="component" value="Unassembled WGS sequence"/>
</dbReference>
<reference evidence="1 2" key="1">
    <citation type="journal article" date="2011" name="Front. Microbiol.">
        <title>Two Strains of Crocosphaera watsonii with Highly Conserved Genomes are Distinguished by Strain-Specific Features.</title>
        <authorList>
            <person name="Bench S.R."/>
            <person name="Ilikchyan I.N."/>
            <person name="Tripp H.J."/>
            <person name="Zehr J.P."/>
        </authorList>
    </citation>
    <scope>NUCLEOTIDE SEQUENCE [LARGE SCALE GENOMIC DNA]</scope>
    <source>
        <strain evidence="1 2">WH 0003</strain>
    </source>
</reference>
<dbReference type="PATRIC" id="fig|423471.3.peg.4087"/>
<dbReference type="EMBL" id="AESD01000661">
    <property type="protein sequence ID" value="EHJ10870.1"/>
    <property type="molecule type" value="Genomic_DNA"/>
</dbReference>
<proteinExistence type="predicted"/>
<accession>G5JAA5</accession>
<protein>
    <submittedName>
        <fullName evidence="1">Uncharacterized protein</fullName>
    </submittedName>
</protein>
<comment type="caution">
    <text evidence="1">The sequence shown here is derived from an EMBL/GenBank/DDBJ whole genome shotgun (WGS) entry which is preliminary data.</text>
</comment>
<evidence type="ECO:0000313" key="1">
    <source>
        <dbReference type="EMBL" id="EHJ10870.1"/>
    </source>
</evidence>
<sequence length="50" mass="5925">MDEKIEEFKNTFCIYCYTFFEKMSGLHKNLTEDDPVFRGLIVDTRNGQLS</sequence>
<dbReference type="AlphaFoldDB" id="G5JAA5"/>
<name>G5JAA5_CROWT</name>
<gene>
    <name evidence="1" type="ORF">CWATWH0003_4369</name>
</gene>
<organism evidence="1 2">
    <name type="scientific">Crocosphaera watsonii WH 0003</name>
    <dbReference type="NCBI Taxonomy" id="423471"/>
    <lineage>
        <taxon>Bacteria</taxon>
        <taxon>Bacillati</taxon>
        <taxon>Cyanobacteriota</taxon>
        <taxon>Cyanophyceae</taxon>
        <taxon>Oscillatoriophycideae</taxon>
        <taxon>Chroococcales</taxon>
        <taxon>Aphanothecaceae</taxon>
        <taxon>Crocosphaera</taxon>
    </lineage>
</organism>